<dbReference type="AlphaFoldDB" id="A0A2K4FAT8"/>
<name>A0A2K4FAT8_9STAP</name>
<dbReference type="RefSeq" id="WP_103372254.1">
    <property type="nucleotide sequence ID" value="NZ_CBCRVO010000002.1"/>
</dbReference>
<comment type="caution">
    <text evidence="2">The sequence shown here is derived from an EMBL/GenBank/DDBJ whole genome shotgun (WGS) entry which is preliminary data.</text>
</comment>
<evidence type="ECO:0000313" key="3">
    <source>
        <dbReference type="Proteomes" id="UP000242712"/>
    </source>
</evidence>
<dbReference type="GeneID" id="98298747"/>
<accession>A0A2K4FAT8</accession>
<dbReference type="PROSITE" id="PS51257">
    <property type="entry name" value="PROKAR_LIPOPROTEIN"/>
    <property type="match status" value="1"/>
</dbReference>
<feature type="chain" id="PRO_5038464805" description="Lipoprotein" evidence="1">
    <location>
        <begin position="22"/>
        <end position="264"/>
    </location>
</feature>
<keyword evidence="3" id="KW-1185">Reference proteome</keyword>
<keyword evidence="1" id="KW-0732">Signal</keyword>
<dbReference type="Proteomes" id="UP000242712">
    <property type="component" value="Unassembled WGS sequence"/>
</dbReference>
<sequence length="264" mass="30103">MKKLFVASGAALLLLTGCGQGQGEDGNKTHSQQEKVSQLSENQRLALAFYDNNSKDYMLSKNDVLTGFYTYKGQNGDEKRQINHLVLQKVGDVDNAPKGMKFYTVHPQTREAESVIGVSKTKLFIGSTQAQLQDYSQMLNNGKEIKVKDLYKKHKNHRAWPELTDKVKKAKKESNVEDADTGTTTMAHMRSQMYHQISEFEGKELSDKYLWDNVSFDDSDHWTVSYRNKDGEVLGTYTIKDNKIVKYDKNGKKVKSKKIKSEDR</sequence>
<protein>
    <recommendedName>
        <fullName evidence="4">Lipoprotein</fullName>
    </recommendedName>
</protein>
<dbReference type="OrthoDB" id="2413624at2"/>
<proteinExistence type="predicted"/>
<evidence type="ECO:0008006" key="4">
    <source>
        <dbReference type="Google" id="ProtNLM"/>
    </source>
</evidence>
<organism evidence="2 3">
    <name type="scientific">Staphylococcus argensis</name>
    <dbReference type="NCBI Taxonomy" id="1607738"/>
    <lineage>
        <taxon>Bacteria</taxon>
        <taxon>Bacillati</taxon>
        <taxon>Bacillota</taxon>
        <taxon>Bacilli</taxon>
        <taxon>Bacillales</taxon>
        <taxon>Staphylococcaceae</taxon>
        <taxon>Staphylococcus</taxon>
    </lineage>
</organism>
<feature type="signal peptide" evidence="1">
    <location>
        <begin position="1"/>
        <end position="21"/>
    </location>
</feature>
<gene>
    <name evidence="2" type="ORF">CD039_10370</name>
</gene>
<reference evidence="2 3" key="1">
    <citation type="submission" date="2017-08" db="EMBL/GenBank/DDBJ databases">
        <title>Draft genome sequences of 64 type strains of genus Staph aureus.</title>
        <authorList>
            <person name="Cole K."/>
            <person name="Golubchik T."/>
            <person name="Russell J."/>
            <person name="Foster D."/>
            <person name="Llewelyn M."/>
            <person name="Wilson D."/>
            <person name="Crook D."/>
            <person name="Paul J."/>
        </authorList>
    </citation>
    <scope>NUCLEOTIDE SEQUENCE [LARGE SCALE GENOMIC DNA]</scope>
    <source>
        <strain evidence="2 3">DSM 29875</strain>
    </source>
</reference>
<evidence type="ECO:0000313" key="2">
    <source>
        <dbReference type="EMBL" id="POA08472.1"/>
    </source>
</evidence>
<dbReference type="EMBL" id="PPPX01000016">
    <property type="protein sequence ID" value="POA08472.1"/>
    <property type="molecule type" value="Genomic_DNA"/>
</dbReference>
<evidence type="ECO:0000256" key="1">
    <source>
        <dbReference type="SAM" id="SignalP"/>
    </source>
</evidence>